<name>A0A2Z2MPA0_9EURY</name>
<organism evidence="3 4">
    <name type="scientific">Thermococcus siculi</name>
    <dbReference type="NCBI Taxonomy" id="72803"/>
    <lineage>
        <taxon>Archaea</taxon>
        <taxon>Methanobacteriati</taxon>
        <taxon>Methanobacteriota</taxon>
        <taxon>Thermococci</taxon>
        <taxon>Thermococcales</taxon>
        <taxon>Thermococcaceae</taxon>
        <taxon>Thermococcus</taxon>
    </lineage>
</organism>
<feature type="transmembrane region" description="Helical" evidence="1">
    <location>
        <begin position="162"/>
        <end position="182"/>
    </location>
</feature>
<protein>
    <recommendedName>
        <fullName evidence="2">CAAX prenyl protease 2/Lysostaphin resistance protein A-like domain-containing protein</fullName>
    </recommendedName>
</protein>
<evidence type="ECO:0000256" key="1">
    <source>
        <dbReference type="SAM" id="Phobius"/>
    </source>
</evidence>
<accession>A0A2Z2MPA0</accession>
<keyword evidence="1" id="KW-1133">Transmembrane helix</keyword>
<evidence type="ECO:0000259" key="2">
    <source>
        <dbReference type="Pfam" id="PF02517"/>
    </source>
</evidence>
<reference evidence="3 4" key="1">
    <citation type="submission" date="2016-04" db="EMBL/GenBank/DDBJ databases">
        <title>Complete genome sequence of Thermococcus siculi type strain RG-20.</title>
        <authorList>
            <person name="Oger P.M."/>
        </authorList>
    </citation>
    <scope>NUCLEOTIDE SEQUENCE [LARGE SCALE GENOMIC DNA]</scope>
    <source>
        <strain evidence="3 4">RG-20</strain>
    </source>
</reference>
<dbReference type="KEGG" id="tsl:A3L11_10705"/>
<feature type="transmembrane region" description="Helical" evidence="1">
    <location>
        <begin position="136"/>
        <end position="155"/>
    </location>
</feature>
<dbReference type="OrthoDB" id="99367at2157"/>
<keyword evidence="1" id="KW-0472">Membrane</keyword>
<dbReference type="Proteomes" id="UP000250125">
    <property type="component" value="Chromosome"/>
</dbReference>
<dbReference type="RefSeq" id="WP_088856902.1">
    <property type="nucleotide sequence ID" value="NZ_CP015103.1"/>
</dbReference>
<dbReference type="PANTHER" id="PTHR43592">
    <property type="entry name" value="CAAX AMINO TERMINAL PROTEASE"/>
    <property type="match status" value="1"/>
</dbReference>
<feature type="transmembrane region" description="Helical" evidence="1">
    <location>
        <begin position="66"/>
        <end position="88"/>
    </location>
</feature>
<sequence length="211" mass="23479">MLELIMALALWLLVLIPSFIIAGEVSKKKDDPFTIGVATQASFFLLSVAVISLIGNLDEYGFRFNVMYVPKAFFVGLLLSTITAPIAYKLVQNYRPDFLPDTPFKIAILMLVLAPLGEETLYRGLIEGYLLCRTSFWVAIVFTAVIFGLVHILAFRDAPRGFRIFIVLDAFLMGLVAGYFRAFSGSLIPTYALHSAANLVGMIGWLRLEKK</sequence>
<dbReference type="InterPro" id="IPR003675">
    <property type="entry name" value="Rce1/LyrA-like_dom"/>
</dbReference>
<keyword evidence="4" id="KW-1185">Reference proteome</keyword>
<feature type="domain" description="CAAX prenyl protease 2/Lysostaphin resistance protein A-like" evidence="2">
    <location>
        <begin position="104"/>
        <end position="200"/>
    </location>
</feature>
<evidence type="ECO:0000313" key="4">
    <source>
        <dbReference type="Proteomes" id="UP000250125"/>
    </source>
</evidence>
<dbReference type="PANTHER" id="PTHR43592:SF15">
    <property type="entry name" value="CAAX AMINO TERMINAL PROTEASE FAMILY PROTEIN"/>
    <property type="match status" value="1"/>
</dbReference>
<dbReference type="GeneID" id="33318715"/>
<dbReference type="EMBL" id="CP015103">
    <property type="protein sequence ID" value="ASJ09678.1"/>
    <property type="molecule type" value="Genomic_DNA"/>
</dbReference>
<keyword evidence="1" id="KW-0812">Transmembrane</keyword>
<proteinExistence type="predicted"/>
<dbReference type="Pfam" id="PF02517">
    <property type="entry name" value="Rce1-like"/>
    <property type="match status" value="1"/>
</dbReference>
<dbReference type="GO" id="GO:0004175">
    <property type="term" value="F:endopeptidase activity"/>
    <property type="evidence" value="ECO:0007669"/>
    <property type="project" value="UniProtKB-ARBA"/>
</dbReference>
<feature type="transmembrane region" description="Helical" evidence="1">
    <location>
        <begin position="188"/>
        <end position="208"/>
    </location>
</feature>
<gene>
    <name evidence="3" type="ORF">A3L11_10705</name>
</gene>
<dbReference type="AlphaFoldDB" id="A0A2Z2MPA0"/>
<dbReference type="GO" id="GO:0080120">
    <property type="term" value="P:CAAX-box protein maturation"/>
    <property type="evidence" value="ECO:0007669"/>
    <property type="project" value="UniProtKB-ARBA"/>
</dbReference>
<evidence type="ECO:0000313" key="3">
    <source>
        <dbReference type="EMBL" id="ASJ09678.1"/>
    </source>
</evidence>
<feature type="transmembrane region" description="Helical" evidence="1">
    <location>
        <begin position="32"/>
        <end position="54"/>
    </location>
</feature>